<keyword evidence="5" id="KW-0676">Redox-active center</keyword>
<evidence type="ECO:0000256" key="1">
    <source>
        <dbReference type="ARBA" id="ARBA00022630"/>
    </source>
</evidence>
<dbReference type="InterPro" id="IPR050097">
    <property type="entry name" value="Ferredoxin-NADP_redctase_2"/>
</dbReference>
<dbReference type="PROSITE" id="PS00573">
    <property type="entry name" value="PYRIDINE_REDOX_2"/>
    <property type="match status" value="1"/>
</dbReference>
<dbReference type="PRINTS" id="PR00368">
    <property type="entry name" value="FADPNR"/>
</dbReference>
<proteinExistence type="predicted"/>
<keyword evidence="4" id="KW-1015">Disulfide bond</keyword>
<name>A0A2R7Y7T1_9CREN</name>
<dbReference type="EMBL" id="NBVN01000002">
    <property type="protein sequence ID" value="PUA33578.1"/>
    <property type="molecule type" value="Genomic_DNA"/>
</dbReference>
<keyword evidence="3" id="KW-0560">Oxidoreductase</keyword>
<dbReference type="InterPro" id="IPR023753">
    <property type="entry name" value="FAD/NAD-binding_dom"/>
</dbReference>
<gene>
    <name evidence="7" type="ORF">B7O98_03940</name>
</gene>
<dbReference type="Proteomes" id="UP000244093">
    <property type="component" value="Unassembled WGS sequence"/>
</dbReference>
<dbReference type="GO" id="GO:0005737">
    <property type="term" value="C:cytoplasm"/>
    <property type="evidence" value="ECO:0007669"/>
    <property type="project" value="InterPro"/>
</dbReference>
<evidence type="ECO:0000256" key="5">
    <source>
        <dbReference type="ARBA" id="ARBA00023284"/>
    </source>
</evidence>
<dbReference type="AlphaFoldDB" id="A0A2R7Y7T1"/>
<evidence type="ECO:0000256" key="4">
    <source>
        <dbReference type="ARBA" id="ARBA00023157"/>
    </source>
</evidence>
<evidence type="ECO:0000313" key="8">
    <source>
        <dbReference type="Proteomes" id="UP000244093"/>
    </source>
</evidence>
<accession>A0A2R7Y7T1</accession>
<dbReference type="NCBIfam" id="TIGR01292">
    <property type="entry name" value="TRX_reduct"/>
    <property type="match status" value="1"/>
</dbReference>
<organism evidence="7 8">
    <name type="scientific">Zestosphaera tikiterensis</name>
    <dbReference type="NCBI Taxonomy" id="1973259"/>
    <lineage>
        <taxon>Archaea</taxon>
        <taxon>Thermoproteota</taxon>
        <taxon>Thermoprotei</taxon>
        <taxon>Desulfurococcales</taxon>
        <taxon>Desulfurococcaceae</taxon>
        <taxon>Zestosphaera</taxon>
    </lineage>
</organism>
<evidence type="ECO:0000313" key="7">
    <source>
        <dbReference type="EMBL" id="PUA33578.1"/>
    </source>
</evidence>
<protein>
    <submittedName>
        <fullName evidence="7">Thioredoxin-disulfide reductase</fullName>
    </submittedName>
</protein>
<dbReference type="PRINTS" id="PR00469">
    <property type="entry name" value="PNDRDTASEII"/>
</dbReference>
<evidence type="ECO:0000256" key="3">
    <source>
        <dbReference type="ARBA" id="ARBA00023002"/>
    </source>
</evidence>
<dbReference type="InterPro" id="IPR036188">
    <property type="entry name" value="FAD/NAD-bd_sf"/>
</dbReference>
<dbReference type="Gene3D" id="3.50.50.60">
    <property type="entry name" value="FAD/NAD(P)-binding domain"/>
    <property type="match status" value="2"/>
</dbReference>
<feature type="domain" description="FAD/NAD(P)-binding" evidence="6">
    <location>
        <begin position="16"/>
        <end position="308"/>
    </location>
</feature>
<dbReference type="Pfam" id="PF07992">
    <property type="entry name" value="Pyr_redox_2"/>
    <property type="match status" value="1"/>
</dbReference>
<dbReference type="SUPFAM" id="SSF51905">
    <property type="entry name" value="FAD/NAD(P)-binding domain"/>
    <property type="match status" value="1"/>
</dbReference>
<dbReference type="GO" id="GO:0004791">
    <property type="term" value="F:thioredoxin-disulfide reductase (NADPH) activity"/>
    <property type="evidence" value="ECO:0007669"/>
    <property type="project" value="InterPro"/>
</dbReference>
<dbReference type="PANTHER" id="PTHR48105">
    <property type="entry name" value="THIOREDOXIN REDUCTASE 1-RELATED-RELATED"/>
    <property type="match status" value="1"/>
</dbReference>
<evidence type="ECO:0000259" key="6">
    <source>
        <dbReference type="Pfam" id="PF07992"/>
    </source>
</evidence>
<sequence length="330" mass="35309">MTFRLGAPRKAPVELYDVVVVGGGPAGLTATLYSVRFGLKTVCISEDFGGTLNEAGEIDDYPGIPSINGPELAKKFEEHVRKYGVPLIRDSVTEVSKSSDDLFEVKTRGGNVFKAKAVIIAVGSKRRKLGVPGETEFAGRGVSYCAACDAPLFRGKVVAVVGGGNAALQSALLMAVYASKVYLIHRRTQFRAYEVYVKLVKSNPKIELVLNARVKSIGGDKSVKWVEVEDVVTGETRKLDVEGVLVEIGSEPPKEFLSKIGLELDSYGYVVVKPGQKTNIEGIFAAGDCTGGPYKKKFDQIVIAAAEGALAASSAYEYITQLQAAVEVGY</sequence>
<reference evidence="7 8" key="1">
    <citation type="journal article" date="2018" name="Syst. Appl. Microbiol.">
        <title>A new symbiotic nanoarchaeote (Candidatus Nanoclepta minutus) and its host (Zestosphaera tikiterensis gen. nov., sp. nov.) from a New Zealand hot spring.</title>
        <authorList>
            <person name="St John E."/>
            <person name="Liu Y."/>
            <person name="Podar M."/>
            <person name="Stott M.B."/>
            <person name="Meneghin J."/>
            <person name="Chen Z."/>
            <person name="Lagutin K."/>
            <person name="Mitchell K."/>
            <person name="Reysenbach A.L."/>
        </authorList>
    </citation>
    <scope>NUCLEOTIDE SEQUENCE [LARGE SCALE GENOMIC DNA]</scope>
    <source>
        <strain evidence="7">NZ3</strain>
    </source>
</reference>
<dbReference type="InterPro" id="IPR005982">
    <property type="entry name" value="Thioredox_Rdtase"/>
</dbReference>
<dbReference type="InterPro" id="IPR008255">
    <property type="entry name" value="Pyr_nucl-diS_OxRdtase_2_AS"/>
</dbReference>
<evidence type="ECO:0000256" key="2">
    <source>
        <dbReference type="ARBA" id="ARBA00022827"/>
    </source>
</evidence>
<dbReference type="GO" id="GO:0019430">
    <property type="term" value="P:removal of superoxide radicals"/>
    <property type="evidence" value="ECO:0007669"/>
    <property type="project" value="InterPro"/>
</dbReference>
<comment type="caution">
    <text evidence="7">The sequence shown here is derived from an EMBL/GenBank/DDBJ whole genome shotgun (WGS) entry which is preliminary data.</text>
</comment>
<keyword evidence="2" id="KW-0274">FAD</keyword>
<keyword evidence="1" id="KW-0285">Flavoprotein</keyword>